<dbReference type="InterPro" id="IPR002150">
    <property type="entry name" value="Ribosomal_bL31"/>
</dbReference>
<evidence type="ECO:0000256" key="3">
    <source>
        <dbReference type="ARBA" id="ARBA00022884"/>
    </source>
</evidence>
<name>A0A1F7I6I4_9BACT</name>
<gene>
    <name evidence="7" type="primary">rpmE</name>
    <name evidence="9" type="ORF">A3F34_02170</name>
</gene>
<accession>A0A1F7I6I4</accession>
<dbReference type="GO" id="GO:0046872">
    <property type="term" value="F:metal ion binding"/>
    <property type="evidence" value="ECO:0007669"/>
    <property type="project" value="UniProtKB-KW"/>
</dbReference>
<comment type="similarity">
    <text evidence="1 7">Belongs to the bacterial ribosomal protein bL31 family. Type A subfamily.</text>
</comment>
<evidence type="ECO:0000256" key="2">
    <source>
        <dbReference type="ARBA" id="ARBA00022730"/>
    </source>
</evidence>
<sequence>MKADIHPTYFAEAVVTCSCGNTFNTGSTRETIRVEVCHQCHPLYTGEKRYVDTMGQVDRFQKKQKIAEEYKKQFSSKKDKKNEKQQGQPKSLRDLLMGN</sequence>
<evidence type="ECO:0000313" key="9">
    <source>
        <dbReference type="EMBL" id="OGK38981.1"/>
    </source>
</evidence>
<evidence type="ECO:0000256" key="5">
    <source>
        <dbReference type="ARBA" id="ARBA00023274"/>
    </source>
</evidence>
<dbReference type="GO" id="GO:1990904">
    <property type="term" value="C:ribonucleoprotein complex"/>
    <property type="evidence" value="ECO:0007669"/>
    <property type="project" value="UniProtKB-KW"/>
</dbReference>
<dbReference type="GO" id="GO:0019843">
    <property type="term" value="F:rRNA binding"/>
    <property type="evidence" value="ECO:0007669"/>
    <property type="project" value="UniProtKB-KW"/>
</dbReference>
<feature type="binding site" evidence="7">
    <location>
        <position position="19"/>
    </location>
    <ligand>
        <name>Zn(2+)</name>
        <dbReference type="ChEBI" id="CHEBI:29105"/>
    </ligand>
</feature>
<dbReference type="InterPro" id="IPR027491">
    <property type="entry name" value="Ribosomal_bL31_A"/>
</dbReference>
<evidence type="ECO:0000256" key="7">
    <source>
        <dbReference type="HAMAP-Rule" id="MF_00501"/>
    </source>
</evidence>
<comment type="subunit">
    <text evidence="7">Part of the 50S ribosomal subunit.</text>
</comment>
<feature type="compositionally biased region" description="Basic and acidic residues" evidence="8">
    <location>
        <begin position="71"/>
        <end position="84"/>
    </location>
</feature>
<evidence type="ECO:0000313" key="10">
    <source>
        <dbReference type="Proteomes" id="UP000179024"/>
    </source>
</evidence>
<dbReference type="HAMAP" id="MF_00501">
    <property type="entry name" value="Ribosomal_bL31_1"/>
    <property type="match status" value="1"/>
</dbReference>
<dbReference type="NCBIfam" id="NF000612">
    <property type="entry name" value="PRK00019.1"/>
    <property type="match status" value="1"/>
</dbReference>
<dbReference type="AlphaFoldDB" id="A0A1F7I6I4"/>
<evidence type="ECO:0000256" key="8">
    <source>
        <dbReference type="SAM" id="MobiDB-lite"/>
    </source>
</evidence>
<dbReference type="GO" id="GO:0005840">
    <property type="term" value="C:ribosome"/>
    <property type="evidence" value="ECO:0007669"/>
    <property type="project" value="UniProtKB-KW"/>
</dbReference>
<dbReference type="InterPro" id="IPR042105">
    <property type="entry name" value="Ribosomal_bL31_sf"/>
</dbReference>
<comment type="caution">
    <text evidence="9">The sequence shown here is derived from an EMBL/GenBank/DDBJ whole genome shotgun (WGS) entry which is preliminary data.</text>
</comment>
<comment type="cofactor">
    <cofactor evidence="7">
        <name>Zn(2+)</name>
        <dbReference type="ChEBI" id="CHEBI:29105"/>
    </cofactor>
    <text evidence="7">Binds 1 zinc ion per subunit.</text>
</comment>
<proteinExistence type="inferred from homology"/>
<evidence type="ECO:0000256" key="4">
    <source>
        <dbReference type="ARBA" id="ARBA00022980"/>
    </source>
</evidence>
<keyword evidence="5 7" id="KW-0687">Ribonucleoprotein</keyword>
<dbReference type="PANTHER" id="PTHR33280">
    <property type="entry name" value="50S RIBOSOMAL PROTEIN L31, CHLOROPLASTIC"/>
    <property type="match status" value="1"/>
</dbReference>
<feature type="binding site" evidence="7">
    <location>
        <position position="37"/>
    </location>
    <ligand>
        <name>Zn(2+)</name>
        <dbReference type="ChEBI" id="CHEBI:29105"/>
    </ligand>
</feature>
<organism evidence="9 10">
    <name type="scientific">Candidatus Roizmanbacteria bacterium RIFCSPHIGHO2_12_FULL_44_10</name>
    <dbReference type="NCBI Taxonomy" id="1802054"/>
    <lineage>
        <taxon>Bacteria</taxon>
        <taxon>Candidatus Roizmaniibacteriota</taxon>
    </lineage>
</organism>
<dbReference type="PANTHER" id="PTHR33280:SF1">
    <property type="entry name" value="LARGE RIBOSOMAL SUBUNIT PROTEIN BL31C"/>
    <property type="match status" value="1"/>
</dbReference>
<protein>
    <recommendedName>
        <fullName evidence="6 7">Large ribosomal subunit protein bL31</fullName>
    </recommendedName>
</protein>
<dbReference type="SUPFAM" id="SSF143800">
    <property type="entry name" value="L28p-like"/>
    <property type="match status" value="1"/>
</dbReference>
<comment type="function">
    <text evidence="7">Binds the 23S rRNA.</text>
</comment>
<dbReference type="Proteomes" id="UP000179024">
    <property type="component" value="Unassembled WGS sequence"/>
</dbReference>
<keyword evidence="7" id="KW-0862">Zinc</keyword>
<evidence type="ECO:0000256" key="6">
    <source>
        <dbReference type="ARBA" id="ARBA00035687"/>
    </source>
</evidence>
<dbReference type="Pfam" id="PF01197">
    <property type="entry name" value="Ribosomal_L31"/>
    <property type="match status" value="1"/>
</dbReference>
<dbReference type="EMBL" id="MGAE01000032">
    <property type="protein sequence ID" value="OGK38981.1"/>
    <property type="molecule type" value="Genomic_DNA"/>
</dbReference>
<feature type="region of interest" description="Disordered" evidence="8">
    <location>
        <begin position="71"/>
        <end position="99"/>
    </location>
</feature>
<reference evidence="9 10" key="1">
    <citation type="journal article" date="2016" name="Nat. Commun.">
        <title>Thousands of microbial genomes shed light on interconnected biogeochemical processes in an aquifer system.</title>
        <authorList>
            <person name="Anantharaman K."/>
            <person name="Brown C.T."/>
            <person name="Hug L.A."/>
            <person name="Sharon I."/>
            <person name="Castelle C.J."/>
            <person name="Probst A.J."/>
            <person name="Thomas B.C."/>
            <person name="Singh A."/>
            <person name="Wilkins M.J."/>
            <person name="Karaoz U."/>
            <person name="Brodie E.L."/>
            <person name="Williams K.H."/>
            <person name="Hubbard S.S."/>
            <person name="Banfield J.F."/>
        </authorList>
    </citation>
    <scope>NUCLEOTIDE SEQUENCE [LARGE SCALE GENOMIC DNA]</scope>
</reference>
<dbReference type="Gene3D" id="4.10.830.30">
    <property type="entry name" value="Ribosomal protein L31"/>
    <property type="match status" value="1"/>
</dbReference>
<dbReference type="GO" id="GO:0003735">
    <property type="term" value="F:structural constituent of ribosome"/>
    <property type="evidence" value="ECO:0007669"/>
    <property type="project" value="InterPro"/>
</dbReference>
<dbReference type="PRINTS" id="PR01249">
    <property type="entry name" value="RIBOSOMALL31"/>
</dbReference>
<keyword evidence="4 7" id="KW-0689">Ribosomal protein</keyword>
<dbReference type="NCBIfam" id="TIGR00105">
    <property type="entry name" value="L31"/>
    <property type="match status" value="1"/>
</dbReference>
<keyword evidence="2 7" id="KW-0699">rRNA-binding</keyword>
<keyword evidence="7" id="KW-0479">Metal-binding</keyword>
<dbReference type="GO" id="GO:0006412">
    <property type="term" value="P:translation"/>
    <property type="evidence" value="ECO:0007669"/>
    <property type="project" value="UniProtKB-UniRule"/>
</dbReference>
<feature type="binding site" evidence="7">
    <location>
        <position position="40"/>
    </location>
    <ligand>
        <name>Zn(2+)</name>
        <dbReference type="ChEBI" id="CHEBI:29105"/>
    </ligand>
</feature>
<evidence type="ECO:0000256" key="1">
    <source>
        <dbReference type="ARBA" id="ARBA00009296"/>
    </source>
</evidence>
<feature type="binding site" evidence="7">
    <location>
        <position position="17"/>
    </location>
    <ligand>
        <name>Zn(2+)</name>
        <dbReference type="ChEBI" id="CHEBI:29105"/>
    </ligand>
</feature>
<dbReference type="InterPro" id="IPR034704">
    <property type="entry name" value="Ribosomal_bL28/bL31-like_sf"/>
</dbReference>
<keyword evidence="3 7" id="KW-0694">RNA-binding</keyword>